<proteinExistence type="predicted"/>
<evidence type="ECO:0000313" key="1">
    <source>
        <dbReference type="EMBL" id="OBG06229.1"/>
    </source>
</evidence>
<accession>A0A1A2EQC2</accession>
<organism evidence="1 2">
    <name type="scientific">Mycolicibacter sinensis (strain JDM601)</name>
    <name type="common">Mycobacterium sinense</name>
    <dbReference type="NCBI Taxonomy" id="875328"/>
    <lineage>
        <taxon>Bacteria</taxon>
        <taxon>Bacillati</taxon>
        <taxon>Actinomycetota</taxon>
        <taxon>Actinomycetes</taxon>
        <taxon>Mycobacteriales</taxon>
        <taxon>Mycobacteriaceae</taxon>
        <taxon>Mycolicibacter</taxon>
    </lineage>
</organism>
<dbReference type="EMBL" id="LZIN01000052">
    <property type="protein sequence ID" value="OBG06229.1"/>
    <property type="molecule type" value="Genomic_DNA"/>
</dbReference>
<reference evidence="2" key="1">
    <citation type="submission" date="2016-06" db="EMBL/GenBank/DDBJ databases">
        <authorList>
            <person name="Sutton G."/>
            <person name="Brinkac L."/>
            <person name="Sanka R."/>
            <person name="Adams M."/>
            <person name="Lau E."/>
            <person name="Mehaffy C."/>
            <person name="Tameris M."/>
            <person name="Hatherill M."/>
            <person name="Hanekom W."/>
            <person name="Mahomed H."/>
            <person name="Mcshane H."/>
        </authorList>
    </citation>
    <scope>NUCLEOTIDE SEQUENCE [LARGE SCALE GENOMIC DNA]</scope>
    <source>
        <strain evidence="2">852014-51077_SCH5608930-a</strain>
    </source>
</reference>
<sequence length="86" mass="9619">MRVVQCTTYRADNLSDLSYWHTGGVALLKQVAGIDAWDILHRDPQLALVFTTIAYTDDVGVPQAGRQISFTTEPLPVFGIRRDIGW</sequence>
<dbReference type="AlphaFoldDB" id="A0A1A2EQC2"/>
<gene>
    <name evidence="1" type="ORF">A5771_08705</name>
</gene>
<comment type="caution">
    <text evidence="1">The sequence shown here is derived from an EMBL/GenBank/DDBJ whole genome shotgun (WGS) entry which is preliminary data.</text>
</comment>
<name>A0A1A2EQC2_MYCSD</name>
<evidence type="ECO:0000313" key="2">
    <source>
        <dbReference type="Proteomes" id="UP000093985"/>
    </source>
</evidence>
<protein>
    <submittedName>
        <fullName evidence="1">Uncharacterized protein</fullName>
    </submittedName>
</protein>
<dbReference type="Proteomes" id="UP000093985">
    <property type="component" value="Unassembled WGS sequence"/>
</dbReference>